<name>A0A439DU41_9MYCO</name>
<dbReference type="AlphaFoldDB" id="A0A439DU41"/>
<sequence length="110" mass="10975">MEPTALAVRPNRMLADTFADTDAIRTLGSASAAHAADLADVAALLASLPPPNLGPVGARFVAAFNEAAAEGARAVTAVSERLAAAHTTAYAAAAAYDDADAGARDRITGV</sequence>
<evidence type="ECO:0000313" key="1">
    <source>
        <dbReference type="EMBL" id="RWA20046.1"/>
    </source>
</evidence>
<protein>
    <recommendedName>
        <fullName evidence="3">ESX-1 secretion-associated protein</fullName>
    </recommendedName>
</protein>
<accession>A0A439DU41</accession>
<dbReference type="RefSeq" id="WP_241566586.1">
    <property type="nucleotide sequence ID" value="NZ_ATDN01000015.1"/>
</dbReference>
<dbReference type="Proteomes" id="UP000287177">
    <property type="component" value="Unassembled WGS sequence"/>
</dbReference>
<keyword evidence="2" id="KW-1185">Reference proteome</keyword>
<comment type="caution">
    <text evidence="1">The sequence shown here is derived from an EMBL/GenBank/DDBJ whole genome shotgun (WGS) entry which is preliminary data.</text>
</comment>
<evidence type="ECO:0000313" key="2">
    <source>
        <dbReference type="Proteomes" id="UP000287177"/>
    </source>
</evidence>
<gene>
    <name evidence="1" type="ORF">MELE44368_19230</name>
</gene>
<reference evidence="1 2" key="1">
    <citation type="submission" date="2013-06" db="EMBL/GenBank/DDBJ databases">
        <title>The draft sequence of the Mycobacterium elephantis genome.</title>
        <authorList>
            <person name="Pettersson F.B."/>
            <person name="Das S."/>
            <person name="Dasgupta S."/>
            <person name="Bhattacharya A."/>
            <person name="Kirsebom L.A."/>
        </authorList>
    </citation>
    <scope>NUCLEOTIDE SEQUENCE [LARGE SCALE GENOMIC DNA]</scope>
    <source>
        <strain evidence="1 2">DSM 44368</strain>
    </source>
</reference>
<dbReference type="EMBL" id="ATDN01000015">
    <property type="protein sequence ID" value="RWA20046.1"/>
    <property type="molecule type" value="Genomic_DNA"/>
</dbReference>
<evidence type="ECO:0008006" key="3">
    <source>
        <dbReference type="Google" id="ProtNLM"/>
    </source>
</evidence>
<organism evidence="1 2">
    <name type="scientific">Mycolicibacterium elephantis DSM 44368</name>
    <dbReference type="NCBI Taxonomy" id="1335622"/>
    <lineage>
        <taxon>Bacteria</taxon>
        <taxon>Bacillati</taxon>
        <taxon>Actinomycetota</taxon>
        <taxon>Actinomycetes</taxon>
        <taxon>Mycobacteriales</taxon>
        <taxon>Mycobacteriaceae</taxon>
        <taxon>Mycolicibacterium</taxon>
    </lineage>
</organism>
<proteinExistence type="predicted"/>